<accession>A0A3M7RL67</accession>
<dbReference type="AlphaFoldDB" id="A0A3M7RL67"/>
<keyword evidence="1" id="KW-0472">Membrane</keyword>
<evidence type="ECO:0000313" key="3">
    <source>
        <dbReference type="Proteomes" id="UP000276133"/>
    </source>
</evidence>
<keyword evidence="1" id="KW-1133">Transmembrane helix</keyword>
<protein>
    <submittedName>
        <fullName evidence="2">Uncharacterized protein</fullName>
    </submittedName>
</protein>
<reference evidence="2 3" key="1">
    <citation type="journal article" date="2018" name="Sci. Rep.">
        <title>Genomic signatures of local adaptation to the degree of environmental predictability in rotifers.</title>
        <authorList>
            <person name="Franch-Gras L."/>
            <person name="Hahn C."/>
            <person name="Garcia-Roger E.M."/>
            <person name="Carmona M.J."/>
            <person name="Serra M."/>
            <person name="Gomez A."/>
        </authorList>
    </citation>
    <scope>NUCLEOTIDE SEQUENCE [LARGE SCALE GENOMIC DNA]</scope>
    <source>
        <strain evidence="2">HYR1</strain>
    </source>
</reference>
<sequence length="64" mass="7783">MPQSENNEKAKFVRILIRIVKIVRKRTKRYGQKKLNQYFLIILMGLFYFVYNRPSAIRKGYETI</sequence>
<dbReference type="EMBL" id="REGN01003146">
    <property type="protein sequence ID" value="RNA24306.1"/>
    <property type="molecule type" value="Genomic_DNA"/>
</dbReference>
<evidence type="ECO:0000313" key="2">
    <source>
        <dbReference type="EMBL" id="RNA24306.1"/>
    </source>
</evidence>
<name>A0A3M7RL67_BRAPC</name>
<feature type="transmembrane region" description="Helical" evidence="1">
    <location>
        <begin position="35"/>
        <end position="51"/>
    </location>
</feature>
<evidence type="ECO:0000256" key="1">
    <source>
        <dbReference type="SAM" id="Phobius"/>
    </source>
</evidence>
<proteinExistence type="predicted"/>
<keyword evidence="1" id="KW-0812">Transmembrane</keyword>
<dbReference type="Proteomes" id="UP000276133">
    <property type="component" value="Unassembled WGS sequence"/>
</dbReference>
<gene>
    <name evidence="2" type="ORF">BpHYR1_014379</name>
</gene>
<organism evidence="2 3">
    <name type="scientific">Brachionus plicatilis</name>
    <name type="common">Marine rotifer</name>
    <name type="synonym">Brachionus muelleri</name>
    <dbReference type="NCBI Taxonomy" id="10195"/>
    <lineage>
        <taxon>Eukaryota</taxon>
        <taxon>Metazoa</taxon>
        <taxon>Spiralia</taxon>
        <taxon>Gnathifera</taxon>
        <taxon>Rotifera</taxon>
        <taxon>Eurotatoria</taxon>
        <taxon>Monogononta</taxon>
        <taxon>Pseudotrocha</taxon>
        <taxon>Ploima</taxon>
        <taxon>Brachionidae</taxon>
        <taxon>Brachionus</taxon>
    </lineage>
</organism>
<comment type="caution">
    <text evidence="2">The sequence shown here is derived from an EMBL/GenBank/DDBJ whole genome shotgun (WGS) entry which is preliminary data.</text>
</comment>
<keyword evidence="3" id="KW-1185">Reference proteome</keyword>